<reference evidence="1" key="1">
    <citation type="submission" date="2021-02" db="EMBL/GenBank/DDBJ databases">
        <authorList>
            <person name="Syme A R."/>
            <person name="Syme A R."/>
            <person name="Moolhuijzen P."/>
        </authorList>
    </citation>
    <scope>NUCLEOTIDE SEQUENCE</scope>
    <source>
        <strain evidence="1">W1-1</strain>
    </source>
</reference>
<name>A0A6S6WJL4_9PLEO</name>
<accession>A0A6S6WJL4</accession>
<proteinExistence type="predicted"/>
<evidence type="ECO:0000313" key="1">
    <source>
        <dbReference type="EMBL" id="CAE7201366.1"/>
    </source>
</evidence>
<organism evidence="1 2">
    <name type="scientific">Pyrenophora teres f. teres</name>
    <dbReference type="NCBI Taxonomy" id="97479"/>
    <lineage>
        <taxon>Eukaryota</taxon>
        <taxon>Fungi</taxon>
        <taxon>Dikarya</taxon>
        <taxon>Ascomycota</taxon>
        <taxon>Pezizomycotina</taxon>
        <taxon>Dothideomycetes</taxon>
        <taxon>Pleosporomycetidae</taxon>
        <taxon>Pleosporales</taxon>
        <taxon>Pleosporineae</taxon>
        <taxon>Pleosporaceae</taxon>
        <taxon>Pyrenophora</taxon>
    </lineage>
</organism>
<dbReference type="AlphaFoldDB" id="A0A6S6WJL4"/>
<dbReference type="EMBL" id="HG992984">
    <property type="protein sequence ID" value="CAE7201366.1"/>
    <property type="molecule type" value="Genomic_DNA"/>
</dbReference>
<dbReference type="Proteomes" id="UP000472372">
    <property type="component" value="Chromosome 8"/>
</dbReference>
<protein>
    <submittedName>
        <fullName evidence="1">Uncharacterized protein</fullName>
    </submittedName>
</protein>
<evidence type="ECO:0000313" key="2">
    <source>
        <dbReference type="Proteomes" id="UP000472372"/>
    </source>
</evidence>
<gene>
    <name evidence="1" type="ORF">PTTW11_08832</name>
</gene>
<sequence length="404" mass="46089">MAFLRGITNHLWNYVSPRKTQQKREKPFAFKKPAIPIRNPTPPKELETAPARQISLEAHATKQEPRSDSPQQVDFDAMLLPPSPPASAMLSEDLEGDTLLTESHNSVGVKVGGSSADEWDANEETMVVDDGTYMEQHKKIDIEIERVRRDQQGRDLRDAGWSEDAVFLFQKLGMRGFEPLLPISWINDFETVPEDLFTEKLDKAFIKPAFGTDYSAQNALNRLFDLGGFVRDAWHTRAKRTPAFHIGKAVKAYTKWAMKDGRVDHLWARLPLFHTVTFSRHVHPSVGEEKMIEKLGRLHELWYEALQIEQAEQRGDIIVPEVPTLYGITASHSVMAFVSYAPPTEMKEQPQLRLIAMFDFAKEGYDVWNSLAMAIFIIHCRNRMTQLTECLSEPEVSTEEDPDL</sequence>